<accession>A0A640UYM1</accession>
<evidence type="ECO:0000313" key="3">
    <source>
        <dbReference type="Proteomes" id="UP000431826"/>
    </source>
</evidence>
<proteinExistence type="predicted"/>
<name>A0A640UYM1_9ACTN</name>
<dbReference type="AlphaFoldDB" id="A0A640UYM1"/>
<feature type="region of interest" description="Disordered" evidence="1">
    <location>
        <begin position="1"/>
        <end position="27"/>
    </location>
</feature>
<reference evidence="2 3" key="1">
    <citation type="submission" date="2019-12" db="EMBL/GenBank/DDBJ databases">
        <title>Whole genome shotgun sequence of Streptomyces tubercidicus NBRC 13090.</title>
        <authorList>
            <person name="Ichikawa N."/>
            <person name="Kimura A."/>
            <person name="Kitahashi Y."/>
            <person name="Komaki H."/>
            <person name="Tamura T."/>
        </authorList>
    </citation>
    <scope>NUCLEOTIDE SEQUENCE [LARGE SCALE GENOMIC DNA]</scope>
    <source>
        <strain evidence="2 3">NBRC 13090</strain>
    </source>
</reference>
<protein>
    <submittedName>
        <fullName evidence="2">Uncharacterized protein</fullName>
    </submittedName>
</protein>
<keyword evidence="3" id="KW-1185">Reference proteome</keyword>
<feature type="compositionally biased region" description="Basic and acidic residues" evidence="1">
    <location>
        <begin position="12"/>
        <end position="23"/>
    </location>
</feature>
<organism evidence="2 3">
    <name type="scientific">Streptomyces tubercidicus</name>
    <dbReference type="NCBI Taxonomy" id="47759"/>
    <lineage>
        <taxon>Bacteria</taxon>
        <taxon>Bacillati</taxon>
        <taxon>Actinomycetota</taxon>
        <taxon>Actinomycetes</taxon>
        <taxon>Kitasatosporales</taxon>
        <taxon>Streptomycetaceae</taxon>
        <taxon>Streptomyces</taxon>
    </lineage>
</organism>
<evidence type="ECO:0000313" key="2">
    <source>
        <dbReference type="EMBL" id="GFE40537.1"/>
    </source>
</evidence>
<dbReference type="Proteomes" id="UP000431826">
    <property type="component" value="Unassembled WGS sequence"/>
</dbReference>
<sequence length="96" mass="10249">MRTANDIPGKGHRQDFPSCDARRVAPPPATQRLEKVFRREGGCETDPVTVRIVGPLSDVHPQDGELPDVQLLQGGTVPCAEGLDHPEGGHDAYAAA</sequence>
<comment type="caution">
    <text evidence="2">The sequence shown here is derived from an EMBL/GenBank/DDBJ whole genome shotgun (WGS) entry which is preliminary data.</text>
</comment>
<evidence type="ECO:0000256" key="1">
    <source>
        <dbReference type="SAM" id="MobiDB-lite"/>
    </source>
</evidence>
<dbReference type="EMBL" id="BLIR01000002">
    <property type="protein sequence ID" value="GFE40537.1"/>
    <property type="molecule type" value="Genomic_DNA"/>
</dbReference>
<gene>
    <name evidence="2" type="ORF">Stube_52100</name>
</gene>